<keyword evidence="3" id="KW-1185">Reference proteome</keyword>
<name>A0A3M2RWY3_9HYPO</name>
<dbReference type="AlphaFoldDB" id="A0A3M2RWY3"/>
<sequence length="105" mass="11387">MPDRYAVPEAESGNELSSGPPSIPPLALPSTMLIQALQMCTWKKTLCEGKGGTCQTEFSRYIEKNCGKSCKDLDATGWTVVREDTCTCCKYATPPDSPRLSPQAP</sequence>
<dbReference type="Proteomes" id="UP000277212">
    <property type="component" value="Unassembled WGS sequence"/>
</dbReference>
<proteinExistence type="predicted"/>
<protein>
    <submittedName>
        <fullName evidence="2">Uncharacterized protein</fullName>
    </submittedName>
</protein>
<feature type="region of interest" description="Disordered" evidence="1">
    <location>
        <begin position="1"/>
        <end position="24"/>
    </location>
</feature>
<evidence type="ECO:0000313" key="3">
    <source>
        <dbReference type="Proteomes" id="UP000277212"/>
    </source>
</evidence>
<gene>
    <name evidence="2" type="ORF">CDV36_010559</name>
</gene>
<dbReference type="OrthoDB" id="10421476at2759"/>
<comment type="caution">
    <text evidence="2">The sequence shown here is derived from an EMBL/GenBank/DDBJ whole genome shotgun (WGS) entry which is preliminary data.</text>
</comment>
<dbReference type="EMBL" id="NKUJ01000228">
    <property type="protein sequence ID" value="RMJ09817.1"/>
    <property type="molecule type" value="Genomic_DNA"/>
</dbReference>
<accession>A0A3M2RWY3</accession>
<organism evidence="2 3">
    <name type="scientific">Fusarium kuroshium</name>
    <dbReference type="NCBI Taxonomy" id="2010991"/>
    <lineage>
        <taxon>Eukaryota</taxon>
        <taxon>Fungi</taxon>
        <taxon>Dikarya</taxon>
        <taxon>Ascomycota</taxon>
        <taxon>Pezizomycotina</taxon>
        <taxon>Sordariomycetes</taxon>
        <taxon>Hypocreomycetidae</taxon>
        <taxon>Hypocreales</taxon>
        <taxon>Nectriaceae</taxon>
        <taxon>Fusarium</taxon>
        <taxon>Fusarium solani species complex</taxon>
    </lineage>
</organism>
<evidence type="ECO:0000256" key="1">
    <source>
        <dbReference type="SAM" id="MobiDB-lite"/>
    </source>
</evidence>
<reference evidence="2 3" key="1">
    <citation type="submission" date="2017-06" db="EMBL/GenBank/DDBJ databases">
        <title>Comparative genomic analysis of Ambrosia Fusariam Clade fungi.</title>
        <authorList>
            <person name="Stajich J.E."/>
            <person name="Carrillo J."/>
            <person name="Kijimoto T."/>
            <person name="Eskalen A."/>
            <person name="O'Donnell K."/>
            <person name="Kasson M."/>
        </authorList>
    </citation>
    <scope>NUCLEOTIDE SEQUENCE [LARGE SCALE GENOMIC DNA]</scope>
    <source>
        <strain evidence="2">UCR3666</strain>
    </source>
</reference>
<evidence type="ECO:0000313" key="2">
    <source>
        <dbReference type="EMBL" id="RMJ09817.1"/>
    </source>
</evidence>